<proteinExistence type="inferred from homology"/>
<dbReference type="InterPro" id="IPR029057">
    <property type="entry name" value="PRTase-like"/>
</dbReference>
<dbReference type="GO" id="GO:0004749">
    <property type="term" value="F:ribose phosphate diphosphokinase activity"/>
    <property type="evidence" value="ECO:0007669"/>
    <property type="project" value="UniProtKB-EC"/>
</dbReference>
<dbReference type="FunFam" id="3.40.50.2020:FF:000007">
    <property type="entry name" value="Ribose-phosphate pyrophosphokinase"/>
    <property type="match status" value="1"/>
</dbReference>
<evidence type="ECO:0000256" key="6">
    <source>
        <dbReference type="ARBA" id="ARBA00022727"/>
    </source>
</evidence>
<accession>A0A196SM34</accession>
<keyword evidence="10" id="KW-0460">Magnesium</keyword>
<dbReference type="STRING" id="478820.A0A196SM34"/>
<dbReference type="GO" id="GO:0000287">
    <property type="term" value="F:magnesium ion binding"/>
    <property type="evidence" value="ECO:0007669"/>
    <property type="project" value="InterPro"/>
</dbReference>
<dbReference type="Pfam" id="PF13793">
    <property type="entry name" value="Pribosyltran_N"/>
    <property type="match status" value="1"/>
</dbReference>
<keyword evidence="9" id="KW-0067">ATP-binding</keyword>
<evidence type="ECO:0000256" key="2">
    <source>
        <dbReference type="ARBA" id="ARBA00006478"/>
    </source>
</evidence>
<dbReference type="AlphaFoldDB" id="A0A196SM34"/>
<comment type="catalytic activity">
    <reaction evidence="11">
        <text>D-ribose 5-phosphate + ATP = 5-phospho-alpha-D-ribose 1-diphosphate + AMP + H(+)</text>
        <dbReference type="Rhea" id="RHEA:15609"/>
        <dbReference type="ChEBI" id="CHEBI:15378"/>
        <dbReference type="ChEBI" id="CHEBI:30616"/>
        <dbReference type="ChEBI" id="CHEBI:58017"/>
        <dbReference type="ChEBI" id="CHEBI:78346"/>
        <dbReference type="ChEBI" id="CHEBI:456215"/>
        <dbReference type="EC" id="2.7.6.1"/>
    </reaction>
</comment>
<comment type="similarity">
    <text evidence="2">Belongs to the ribose-phosphate pyrophosphokinase family.</text>
</comment>
<dbReference type="InterPro" id="IPR005946">
    <property type="entry name" value="Rib-P_diPkinase"/>
</dbReference>
<dbReference type="InterPro" id="IPR029099">
    <property type="entry name" value="Pribosyltran_N"/>
</dbReference>
<evidence type="ECO:0000256" key="8">
    <source>
        <dbReference type="ARBA" id="ARBA00022777"/>
    </source>
</evidence>
<dbReference type="GO" id="GO:0006164">
    <property type="term" value="P:purine nucleotide biosynthetic process"/>
    <property type="evidence" value="ECO:0007669"/>
    <property type="project" value="TreeGrafter"/>
</dbReference>
<dbReference type="NCBIfam" id="TIGR01251">
    <property type="entry name" value="ribP_PPkin"/>
    <property type="match status" value="1"/>
</dbReference>
<dbReference type="GO" id="GO:0016301">
    <property type="term" value="F:kinase activity"/>
    <property type="evidence" value="ECO:0007669"/>
    <property type="project" value="UniProtKB-KW"/>
</dbReference>
<dbReference type="EC" id="2.7.6.1" evidence="3"/>
<dbReference type="OrthoDB" id="413572at2759"/>
<dbReference type="GO" id="GO:0005737">
    <property type="term" value="C:cytoplasm"/>
    <property type="evidence" value="ECO:0007669"/>
    <property type="project" value="TreeGrafter"/>
</dbReference>
<dbReference type="PANTHER" id="PTHR10210">
    <property type="entry name" value="RIBOSE-PHOSPHATE DIPHOSPHOKINASE FAMILY MEMBER"/>
    <property type="match status" value="1"/>
</dbReference>
<evidence type="ECO:0000313" key="13">
    <source>
        <dbReference type="EMBL" id="OAO18125.1"/>
    </source>
</evidence>
<evidence type="ECO:0000256" key="1">
    <source>
        <dbReference type="ARBA" id="ARBA00004996"/>
    </source>
</evidence>
<dbReference type="Pfam" id="PF14572">
    <property type="entry name" value="Pribosyl_synth"/>
    <property type="match status" value="1"/>
</dbReference>
<evidence type="ECO:0000256" key="4">
    <source>
        <dbReference type="ARBA" id="ARBA00022679"/>
    </source>
</evidence>
<dbReference type="GO" id="GO:0006015">
    <property type="term" value="P:5-phosphoribose 1-diphosphate biosynthetic process"/>
    <property type="evidence" value="ECO:0007669"/>
    <property type="project" value="TreeGrafter"/>
</dbReference>
<keyword evidence="6" id="KW-0545">Nucleotide biosynthesis</keyword>
<evidence type="ECO:0000256" key="3">
    <source>
        <dbReference type="ARBA" id="ARBA00013247"/>
    </source>
</evidence>
<comment type="caution">
    <text evidence="13">The sequence shown here is derived from an EMBL/GenBank/DDBJ whole genome shotgun (WGS) entry which is preliminary data.</text>
</comment>
<dbReference type="SUPFAM" id="SSF53271">
    <property type="entry name" value="PRTase-like"/>
    <property type="match status" value="2"/>
</dbReference>
<comment type="pathway">
    <text evidence="1">Metabolic intermediate biosynthesis; 5-phospho-alpha-D-ribose 1-diphosphate biosynthesis; 5-phospho-alpha-D-ribose 1-diphosphate from D-ribose 5-phosphate (route I): step 1/1.</text>
</comment>
<evidence type="ECO:0000256" key="9">
    <source>
        <dbReference type="ARBA" id="ARBA00022840"/>
    </source>
</evidence>
<keyword evidence="7" id="KW-0547">Nucleotide-binding</keyword>
<feature type="domain" description="Ribose-phosphate pyrophosphokinase N-terminal" evidence="12">
    <location>
        <begin position="157"/>
        <end position="272"/>
    </location>
</feature>
<dbReference type="EMBL" id="LXWW01000005">
    <property type="protein sequence ID" value="OAO18125.1"/>
    <property type="molecule type" value="Genomic_DNA"/>
</dbReference>
<evidence type="ECO:0000256" key="5">
    <source>
        <dbReference type="ARBA" id="ARBA00022723"/>
    </source>
</evidence>
<dbReference type="Proteomes" id="UP000078348">
    <property type="component" value="Unassembled WGS sequence"/>
</dbReference>
<keyword evidence="5" id="KW-0479">Metal-binding</keyword>
<reference evidence="13 14" key="1">
    <citation type="submission" date="2016-05" db="EMBL/GenBank/DDBJ databases">
        <title>Nuclear genome of Blastocystis sp. subtype 1 NandII.</title>
        <authorList>
            <person name="Gentekaki E."/>
            <person name="Curtis B."/>
            <person name="Stairs C."/>
            <person name="Eme L."/>
            <person name="Herman E."/>
            <person name="Klimes V."/>
            <person name="Arias M.C."/>
            <person name="Elias M."/>
            <person name="Hilliou F."/>
            <person name="Klute M."/>
            <person name="Malik S.-B."/>
            <person name="Pightling A."/>
            <person name="Rachubinski R."/>
            <person name="Salas D."/>
            <person name="Schlacht A."/>
            <person name="Suga H."/>
            <person name="Archibald J."/>
            <person name="Ball S.G."/>
            <person name="Clark G."/>
            <person name="Dacks J."/>
            <person name="Van Der Giezen M."/>
            <person name="Tsaousis A."/>
            <person name="Roger A."/>
        </authorList>
    </citation>
    <scope>NUCLEOTIDE SEQUENCE [LARGE SCALE GENOMIC DNA]</scope>
    <source>
        <strain evidence="14">ATCC 50177 / NandII</strain>
    </source>
</reference>
<evidence type="ECO:0000256" key="11">
    <source>
        <dbReference type="ARBA" id="ARBA00049535"/>
    </source>
</evidence>
<dbReference type="CDD" id="cd06223">
    <property type="entry name" value="PRTases_typeI"/>
    <property type="match status" value="1"/>
</dbReference>
<organism evidence="13 14">
    <name type="scientific">Blastocystis sp. subtype 1 (strain ATCC 50177 / NandII)</name>
    <dbReference type="NCBI Taxonomy" id="478820"/>
    <lineage>
        <taxon>Eukaryota</taxon>
        <taxon>Sar</taxon>
        <taxon>Stramenopiles</taxon>
        <taxon>Bigyra</taxon>
        <taxon>Opalozoa</taxon>
        <taxon>Opalinata</taxon>
        <taxon>Blastocystidae</taxon>
        <taxon>Blastocystis</taxon>
    </lineage>
</organism>
<sequence length="479" mass="52489">MTLWQSLTDDSTVFPKLLPRHPLPFPFHPLPSPPHSPPPTKIPPIFSPFHSNPKNTIGMWSRFLSNSCKRSIRFAQRTTHSSPVKVAQSRFYSNATSQKAWSNGMLLGVGALGLTCAYLTKKAFALSGDPNNTEWKTTKESYIYKGESLQYHKKKLLIFSGSGNRPLAESICQYLGVELQPATVGQFNDKEINIQINQNVRGRKIFIVQSTCPPVNDNLMELLLFISAARRASASSICAVIPYYGYGRITELGVMHNCLTGADVAEMLQAAGVNSIISIDLFREQLQGFFMPQVTVDSIPVMHLLAAYLMETDTLDTPIVVAANAHNVYRAKAFRESLDKLKCPSTYMGMAIELDTGHVMGVDKSSGGVIDATEREADSAAHATEYATVKNSHEIVGDVAGKDAILIDNYSLTGDTLCREAKTLKEQGAKKITVVVTHGLFDEEAVKHINEAPIDRVISTNTVPACEAEKVGLWIKGDG</sequence>
<dbReference type="GO" id="GO:0005524">
    <property type="term" value="F:ATP binding"/>
    <property type="evidence" value="ECO:0007669"/>
    <property type="project" value="UniProtKB-KW"/>
</dbReference>
<evidence type="ECO:0000256" key="10">
    <source>
        <dbReference type="ARBA" id="ARBA00022842"/>
    </source>
</evidence>
<keyword evidence="14" id="KW-1185">Reference proteome</keyword>
<evidence type="ECO:0000256" key="7">
    <source>
        <dbReference type="ARBA" id="ARBA00022741"/>
    </source>
</evidence>
<name>A0A196SM34_BLAHN</name>
<dbReference type="GO" id="GO:0002189">
    <property type="term" value="C:ribose phosphate diphosphokinase complex"/>
    <property type="evidence" value="ECO:0007669"/>
    <property type="project" value="TreeGrafter"/>
</dbReference>
<dbReference type="SMART" id="SM01400">
    <property type="entry name" value="Pribosyltran_N"/>
    <property type="match status" value="1"/>
</dbReference>
<dbReference type="Gene3D" id="3.40.50.2020">
    <property type="match status" value="2"/>
</dbReference>
<protein>
    <recommendedName>
        <fullName evidence="3">ribose-phosphate diphosphokinase</fullName>
        <ecNumber evidence="3">2.7.6.1</ecNumber>
    </recommendedName>
</protein>
<evidence type="ECO:0000313" key="14">
    <source>
        <dbReference type="Proteomes" id="UP000078348"/>
    </source>
</evidence>
<evidence type="ECO:0000259" key="12">
    <source>
        <dbReference type="Pfam" id="PF13793"/>
    </source>
</evidence>
<dbReference type="PANTHER" id="PTHR10210:SF32">
    <property type="entry name" value="RIBOSE-PHOSPHATE PYROPHOSPHOKINASE 2"/>
    <property type="match status" value="1"/>
</dbReference>
<gene>
    <name evidence="13" type="ORF">AV274_0109</name>
</gene>
<dbReference type="InterPro" id="IPR000836">
    <property type="entry name" value="PRTase_dom"/>
</dbReference>
<keyword evidence="4" id="KW-0808">Transferase</keyword>
<keyword evidence="8 13" id="KW-0418">Kinase</keyword>